<gene>
    <name evidence="1" type="ORF">FPK29_04780</name>
</gene>
<dbReference type="Proteomes" id="UP000317536">
    <property type="component" value="Unassembled WGS sequence"/>
</dbReference>
<reference evidence="1 2" key="1">
    <citation type="submission" date="2019-07" db="EMBL/GenBank/DDBJ databases">
        <title>Bifidobacterium asteroides genomes.</title>
        <authorList>
            <person name="Zheng H."/>
        </authorList>
    </citation>
    <scope>NUCLEOTIDE SEQUENCE [LARGE SCALE GENOMIC DNA]</scope>
    <source>
        <strain evidence="1 2">W8111</strain>
    </source>
</reference>
<proteinExistence type="predicted"/>
<sequence>MTNISFEGMMAVARQCQDVIRGINQDSEDDMEDAITAGEPLAAIESALDAAYDHPELSRRFPPQVRLMAEDPDNFELEPYREYLNT</sequence>
<evidence type="ECO:0000313" key="2">
    <source>
        <dbReference type="Proteomes" id="UP000317536"/>
    </source>
</evidence>
<comment type="caution">
    <text evidence="1">The sequence shown here is derived from an EMBL/GenBank/DDBJ whole genome shotgun (WGS) entry which is preliminary data.</text>
</comment>
<accession>A0A556R9W5</accession>
<evidence type="ECO:0000313" key="1">
    <source>
        <dbReference type="EMBL" id="TSJ85679.1"/>
    </source>
</evidence>
<name>A0A556R9W5_9BIFI</name>
<dbReference type="AlphaFoldDB" id="A0A556R9W5"/>
<protein>
    <submittedName>
        <fullName evidence="1">Uncharacterized protein</fullName>
    </submittedName>
</protein>
<dbReference type="EMBL" id="VMHJ01000002">
    <property type="protein sequence ID" value="TSJ85679.1"/>
    <property type="molecule type" value="Genomic_DNA"/>
</dbReference>
<organism evidence="1 2">
    <name type="scientific">Bifidobacterium asteroides</name>
    <dbReference type="NCBI Taxonomy" id="1684"/>
    <lineage>
        <taxon>Bacteria</taxon>
        <taxon>Bacillati</taxon>
        <taxon>Actinomycetota</taxon>
        <taxon>Actinomycetes</taxon>
        <taxon>Bifidobacteriales</taxon>
        <taxon>Bifidobacteriaceae</taxon>
        <taxon>Bifidobacterium</taxon>
    </lineage>
</organism>